<evidence type="ECO:0000313" key="1">
    <source>
        <dbReference type="EMBL" id="QHT59950.1"/>
    </source>
</evidence>
<dbReference type="KEGG" id="plyc:GXP70_08280"/>
<accession>A0A6C0G0C4</accession>
<name>A0A6C0G0C4_9BACL</name>
<sequence length="395" mass="41864">MAGTMKAAMGKVKITPEEPAALQGYDPDANIADPERDTLDDLYARILILDDGAARSVIVGVDCCLANEAVVHVADPGGKPDVYREFVPTFPAGTRASWAAAAGVPEAHVSVNPTHTHTAPAQFGEKALSRITAAIAGLTQALVPVTLQVSGGQSEISAFRRPRLHADHSVPIHRDFTIVSLIKEDGGPLGCLVNFAVHPTAVRNPTSRISSDIVGLAMSELEAESEGYVALFLQGFSGDICPAYGDSGHAGDTYSHVREGARVFSDELKHALRRSDGVRTGTIRARQRDCAYKTRGGFHAGEFPVTLSGIASGDLAILSVSGEVFNAYAEIIKARSPFPVLLTCGVANGYSGYIPSFRAFHDGLGGYEMNTTPYADEIEARFLADVEALLTALQE</sequence>
<reference evidence="1 2" key="1">
    <citation type="submission" date="2020-01" db="EMBL/GenBank/DDBJ databases">
        <title>Paenibacillus sp. nov., isolated from tomato rhizosphere.</title>
        <authorList>
            <person name="Weon H.-Y."/>
            <person name="Lee S.A."/>
        </authorList>
    </citation>
    <scope>NUCLEOTIDE SEQUENCE [LARGE SCALE GENOMIC DNA]</scope>
    <source>
        <strain evidence="1 2">12200R-189</strain>
    </source>
</reference>
<gene>
    <name evidence="1" type="ORF">GXP70_08280</name>
</gene>
<dbReference type="EMBL" id="CP048209">
    <property type="protein sequence ID" value="QHT59950.1"/>
    <property type="molecule type" value="Genomic_DNA"/>
</dbReference>
<dbReference type="Proteomes" id="UP000476064">
    <property type="component" value="Chromosome"/>
</dbReference>
<proteinExistence type="predicted"/>
<dbReference type="RefSeq" id="WP_162356016.1">
    <property type="nucleotide sequence ID" value="NZ_CP048209.1"/>
</dbReference>
<keyword evidence="2" id="KW-1185">Reference proteome</keyword>
<organism evidence="1 2">
    <name type="scientific">Paenibacillus lycopersici</name>
    <dbReference type="NCBI Taxonomy" id="2704462"/>
    <lineage>
        <taxon>Bacteria</taxon>
        <taxon>Bacillati</taxon>
        <taxon>Bacillota</taxon>
        <taxon>Bacilli</taxon>
        <taxon>Bacillales</taxon>
        <taxon>Paenibacillaceae</taxon>
        <taxon>Paenibacillus</taxon>
    </lineage>
</organism>
<evidence type="ECO:0000313" key="2">
    <source>
        <dbReference type="Proteomes" id="UP000476064"/>
    </source>
</evidence>
<dbReference type="AlphaFoldDB" id="A0A6C0G0C4"/>
<protein>
    <submittedName>
        <fullName evidence="1">Uncharacterized protein</fullName>
    </submittedName>
</protein>